<organism evidence="2 3">
    <name type="scientific">Dryococelus australis</name>
    <dbReference type="NCBI Taxonomy" id="614101"/>
    <lineage>
        <taxon>Eukaryota</taxon>
        <taxon>Metazoa</taxon>
        <taxon>Ecdysozoa</taxon>
        <taxon>Arthropoda</taxon>
        <taxon>Hexapoda</taxon>
        <taxon>Insecta</taxon>
        <taxon>Pterygota</taxon>
        <taxon>Neoptera</taxon>
        <taxon>Polyneoptera</taxon>
        <taxon>Phasmatodea</taxon>
        <taxon>Verophasmatodea</taxon>
        <taxon>Anareolatae</taxon>
        <taxon>Phasmatidae</taxon>
        <taxon>Eurycanthinae</taxon>
        <taxon>Dryococelus</taxon>
    </lineage>
</organism>
<evidence type="ECO:0000313" key="3">
    <source>
        <dbReference type="Proteomes" id="UP001159363"/>
    </source>
</evidence>
<dbReference type="EMBL" id="JARBHB010000002">
    <property type="protein sequence ID" value="KAJ8893608.1"/>
    <property type="molecule type" value="Genomic_DNA"/>
</dbReference>
<dbReference type="InterPro" id="IPR040676">
    <property type="entry name" value="DUF5641"/>
</dbReference>
<protein>
    <recommendedName>
        <fullName evidence="1">DUF5641 domain-containing protein</fullName>
    </recommendedName>
</protein>
<gene>
    <name evidence="2" type="ORF">PR048_006208</name>
</gene>
<dbReference type="InterPro" id="IPR036397">
    <property type="entry name" value="RNaseH_sf"/>
</dbReference>
<proteinExistence type="predicted"/>
<accession>A0ABQ9IAC9</accession>
<dbReference type="InterPro" id="IPR008042">
    <property type="entry name" value="Retrotrans_Pao"/>
</dbReference>
<keyword evidence="3" id="KW-1185">Reference proteome</keyword>
<dbReference type="Proteomes" id="UP001159363">
    <property type="component" value="Chromosome 2"/>
</dbReference>
<name>A0ABQ9IAC9_9NEOP</name>
<evidence type="ECO:0000259" key="1">
    <source>
        <dbReference type="Pfam" id="PF18701"/>
    </source>
</evidence>
<dbReference type="PANTHER" id="PTHR47331">
    <property type="entry name" value="PHD-TYPE DOMAIN-CONTAINING PROTEIN"/>
    <property type="match status" value="1"/>
</dbReference>
<comment type="caution">
    <text evidence="2">The sequence shown here is derived from an EMBL/GenBank/DDBJ whole genome shotgun (WGS) entry which is preliminary data.</text>
</comment>
<feature type="domain" description="DUF5641" evidence="1">
    <location>
        <begin position="341"/>
        <end position="422"/>
    </location>
</feature>
<sequence>MKESNGTMWRKVLSSAQKVFHPIGFLCPATLAPKIFIQESWNLKGVWDDPLPEDVQKRFKRWETEVLRPQRMKIPRCLTADGDCVFSAVPVKAPVSTEGNITVCLVVAKTRVSPFKNISMPMLELLGCSIGSRLAASVRESLTLKIPEFIWTDSSPIEKAWVVFVSNLVKEIRTLTKHEDWHNVPRELIYLHDAALRNSLVFGCSLHHEEDPNENRTNVIGEDNGFHSLDWFKIEEESCSQRIQWKLIPPTAAWCGGWGECIVQMVNKLLRRMLGRASLRYEEVSTILREVESVINSRPLTYLSEDTKYLVPLTPAMFLQDNRPIGVPDIDNLEETYLYARLQEDLRRRFREEYLGLLVQQKNETNNLKALKIGDIVLISTDNKRRLEWPTRRNLEMYPGKDGHVQVTSGRAMTRPVSHICPSEMSTSQEPPSAAETVGKGILWDLH</sequence>
<evidence type="ECO:0000313" key="2">
    <source>
        <dbReference type="EMBL" id="KAJ8893608.1"/>
    </source>
</evidence>
<dbReference type="Pfam" id="PF05380">
    <property type="entry name" value="Peptidase_A17"/>
    <property type="match status" value="2"/>
</dbReference>
<dbReference type="Pfam" id="PF18701">
    <property type="entry name" value="DUF5641"/>
    <property type="match status" value="1"/>
</dbReference>
<dbReference type="Gene3D" id="3.30.420.10">
    <property type="entry name" value="Ribonuclease H-like superfamily/Ribonuclease H"/>
    <property type="match status" value="1"/>
</dbReference>
<feature type="non-terminal residue" evidence="2">
    <location>
        <position position="447"/>
    </location>
</feature>
<reference evidence="2 3" key="1">
    <citation type="submission" date="2023-02" db="EMBL/GenBank/DDBJ databases">
        <title>LHISI_Scaffold_Assembly.</title>
        <authorList>
            <person name="Stuart O.P."/>
            <person name="Cleave R."/>
            <person name="Magrath M.J.L."/>
            <person name="Mikheyev A.S."/>
        </authorList>
    </citation>
    <scope>NUCLEOTIDE SEQUENCE [LARGE SCALE GENOMIC DNA]</scope>
    <source>
        <strain evidence="2">Daus_M_001</strain>
        <tissue evidence="2">Leg muscle</tissue>
    </source>
</reference>
<dbReference type="PANTHER" id="PTHR47331:SF2">
    <property type="match status" value="1"/>
</dbReference>